<dbReference type="InterPro" id="IPR039902">
    <property type="entry name" value="CCDC148/CCDC112"/>
</dbReference>
<dbReference type="PANTHER" id="PTHR21549">
    <property type="entry name" value="MUTATED IN BLADDER CANCER 1"/>
    <property type="match status" value="1"/>
</dbReference>
<dbReference type="EMBL" id="HADW01019129">
    <property type="protein sequence ID" value="SBP20529.1"/>
    <property type="molecule type" value="Transcribed_RNA"/>
</dbReference>
<name>A0A1A7XRR0_9TELE</name>
<proteinExistence type="predicted"/>
<evidence type="ECO:0000313" key="3">
    <source>
        <dbReference type="EMBL" id="SBP20529.1"/>
    </source>
</evidence>
<reference evidence="3" key="2">
    <citation type="submission" date="2016-06" db="EMBL/GenBank/DDBJ databases">
        <title>The genome of a short-lived fish provides insights into sex chromosome evolution and the genetic control of aging.</title>
        <authorList>
            <person name="Reichwald K."/>
            <person name="Felder M."/>
            <person name="Petzold A."/>
            <person name="Koch P."/>
            <person name="Groth M."/>
            <person name="Platzer M."/>
        </authorList>
    </citation>
    <scope>NUCLEOTIDE SEQUENCE</scope>
    <source>
        <tissue evidence="3">Brain</tissue>
    </source>
</reference>
<accession>A0A1A7XRR0</accession>
<reference evidence="3" key="1">
    <citation type="submission" date="2016-05" db="EMBL/GenBank/DDBJ databases">
        <authorList>
            <person name="Lavstsen T."/>
            <person name="Jespersen J.S."/>
        </authorList>
    </citation>
    <scope>NUCLEOTIDE SEQUENCE</scope>
    <source>
        <tissue evidence="3">Brain</tissue>
    </source>
</reference>
<dbReference type="AlphaFoldDB" id="A0A1A7XRR0"/>
<organism evidence="3">
    <name type="scientific">Iconisemion striatum</name>
    <dbReference type="NCBI Taxonomy" id="60296"/>
    <lineage>
        <taxon>Eukaryota</taxon>
        <taxon>Metazoa</taxon>
        <taxon>Chordata</taxon>
        <taxon>Craniata</taxon>
        <taxon>Vertebrata</taxon>
        <taxon>Euteleostomi</taxon>
        <taxon>Actinopterygii</taxon>
        <taxon>Neopterygii</taxon>
        <taxon>Teleostei</taxon>
        <taxon>Neoteleostei</taxon>
        <taxon>Acanthomorphata</taxon>
        <taxon>Ovalentaria</taxon>
        <taxon>Atherinomorphae</taxon>
        <taxon>Cyprinodontiformes</taxon>
        <taxon>Nothobranchiidae</taxon>
        <taxon>Iconisemion</taxon>
    </lineage>
</organism>
<evidence type="ECO:0000256" key="2">
    <source>
        <dbReference type="SAM" id="Coils"/>
    </source>
</evidence>
<feature type="coiled-coil region" evidence="2">
    <location>
        <begin position="39"/>
        <end position="106"/>
    </location>
</feature>
<evidence type="ECO:0000256" key="1">
    <source>
        <dbReference type="ARBA" id="ARBA00023054"/>
    </source>
</evidence>
<keyword evidence="1 2" id="KW-0175">Coiled coil</keyword>
<dbReference type="PANTHER" id="PTHR21549:SF0">
    <property type="entry name" value="COILED-COIL DOMAIN-CONTAINING PROTEIN 112"/>
    <property type="match status" value="1"/>
</dbReference>
<gene>
    <name evidence="3" type="primary">CCDC112</name>
</gene>
<protein>
    <submittedName>
        <fullName evidence="3">Coiled-coil domain containing 112</fullName>
    </submittedName>
</protein>
<sequence>MKHRGKSSYREEVLQNLPGKRLKEVKQHEEWHQDLLSLKDKKREAIQRWKANKAEEQLQKLKDAQRREEMVEQCRIRNNNVWYQIVKDFREKVAREEEKREREEEMKTWLAYFESLEKPALSYCNYVF</sequence>